<dbReference type="Gene3D" id="3.40.50.300">
    <property type="entry name" value="P-loop containing nucleotide triphosphate hydrolases"/>
    <property type="match status" value="3"/>
</dbReference>
<evidence type="ECO:0000256" key="13">
    <source>
        <dbReference type="RuleBase" id="RU362034"/>
    </source>
</evidence>
<evidence type="ECO:0000256" key="7">
    <source>
        <dbReference type="ARBA" id="ARBA00023054"/>
    </source>
</evidence>
<evidence type="ECO:0000256" key="11">
    <source>
        <dbReference type="PROSITE-ProRule" id="PRU01251"/>
    </source>
</evidence>
<evidence type="ECO:0000256" key="9">
    <source>
        <dbReference type="ARBA" id="ARBA00025613"/>
    </source>
</evidence>
<comment type="subcellular location">
    <subcellularLocation>
        <location evidence="1 13">Cytoplasm</location>
    </subcellularLocation>
</comment>
<keyword evidence="13" id="KW-0963">Cytoplasm</keyword>
<dbReference type="InterPro" id="IPR027417">
    <property type="entry name" value="P-loop_NTPase"/>
</dbReference>
<evidence type="ECO:0000256" key="2">
    <source>
        <dbReference type="ARBA" id="ARBA00008675"/>
    </source>
</evidence>
<dbReference type="Proteomes" id="UP000536835">
    <property type="component" value="Unassembled WGS sequence"/>
</dbReference>
<dbReference type="CDD" id="cd00009">
    <property type="entry name" value="AAA"/>
    <property type="match status" value="1"/>
</dbReference>
<dbReference type="Gene3D" id="1.10.1780.10">
    <property type="entry name" value="Clp, N-terminal domain"/>
    <property type="match status" value="1"/>
</dbReference>
<dbReference type="InterPro" id="IPR004176">
    <property type="entry name" value="Clp_R_N"/>
</dbReference>
<keyword evidence="16" id="KW-1185">Reference proteome</keyword>
<dbReference type="InterPro" id="IPR003959">
    <property type="entry name" value="ATPase_AAA_core"/>
</dbReference>
<dbReference type="CDD" id="cd19499">
    <property type="entry name" value="RecA-like_ClpB_Hsp104-like"/>
    <property type="match status" value="1"/>
</dbReference>
<feature type="coiled-coil region" evidence="13">
    <location>
        <begin position="411"/>
        <end position="491"/>
    </location>
</feature>
<dbReference type="InterPro" id="IPR041546">
    <property type="entry name" value="ClpA/ClpB_AAA_lid"/>
</dbReference>
<keyword evidence="4 11" id="KW-0677">Repeat</keyword>
<comment type="subunit">
    <text evidence="13">Homohexamer; The oligomerization is ATP-dependent.</text>
</comment>
<dbReference type="InterPro" id="IPR017730">
    <property type="entry name" value="Chaperonin_ClpB"/>
</dbReference>
<dbReference type="InterPro" id="IPR036628">
    <property type="entry name" value="Clp_N_dom_sf"/>
</dbReference>
<dbReference type="InterPro" id="IPR050130">
    <property type="entry name" value="ClpA_ClpB"/>
</dbReference>
<dbReference type="GO" id="GO:0005524">
    <property type="term" value="F:ATP binding"/>
    <property type="evidence" value="ECO:0007669"/>
    <property type="project" value="UniProtKB-UniRule"/>
</dbReference>
<dbReference type="SMART" id="SM00382">
    <property type="entry name" value="AAA"/>
    <property type="match status" value="2"/>
</dbReference>
<dbReference type="GO" id="GO:0034605">
    <property type="term" value="P:cellular response to heat"/>
    <property type="evidence" value="ECO:0007669"/>
    <property type="project" value="TreeGrafter"/>
</dbReference>
<dbReference type="GO" id="GO:0016887">
    <property type="term" value="F:ATP hydrolysis activity"/>
    <property type="evidence" value="ECO:0007669"/>
    <property type="project" value="InterPro"/>
</dbReference>
<dbReference type="GO" id="GO:0042026">
    <property type="term" value="P:protein refolding"/>
    <property type="evidence" value="ECO:0007669"/>
    <property type="project" value="UniProtKB-UniRule"/>
</dbReference>
<dbReference type="PROSITE" id="PS51903">
    <property type="entry name" value="CLP_R"/>
    <property type="match status" value="1"/>
</dbReference>
<dbReference type="InterPro" id="IPR018368">
    <property type="entry name" value="ClpA/B_CS1"/>
</dbReference>
<comment type="caution">
    <text evidence="15">The sequence shown here is derived from an EMBL/GenBank/DDBJ whole genome shotgun (WGS) entry which is preliminary data.</text>
</comment>
<dbReference type="SUPFAM" id="SSF52540">
    <property type="entry name" value="P-loop containing nucleoside triphosphate hydrolases"/>
    <property type="match status" value="2"/>
</dbReference>
<proteinExistence type="inferred from homology"/>
<dbReference type="Gene3D" id="1.10.8.60">
    <property type="match status" value="1"/>
</dbReference>
<dbReference type="NCBIfam" id="TIGR03346">
    <property type="entry name" value="chaperone_ClpB"/>
    <property type="match status" value="1"/>
</dbReference>
<evidence type="ECO:0000256" key="3">
    <source>
        <dbReference type="ARBA" id="ARBA00017574"/>
    </source>
</evidence>
<keyword evidence="7 13" id="KW-0175">Coiled coil</keyword>
<dbReference type="EMBL" id="JABFCX010000002">
    <property type="protein sequence ID" value="NNU15203.1"/>
    <property type="molecule type" value="Genomic_DNA"/>
</dbReference>
<dbReference type="PANTHER" id="PTHR11638">
    <property type="entry name" value="ATP-DEPENDENT CLP PROTEASE"/>
    <property type="match status" value="1"/>
</dbReference>
<dbReference type="RefSeq" id="WP_173196499.1">
    <property type="nucleotide sequence ID" value="NZ_JABFCX010000002.1"/>
</dbReference>
<dbReference type="PANTHER" id="PTHR11638:SF18">
    <property type="entry name" value="HEAT SHOCK PROTEIN 104"/>
    <property type="match status" value="1"/>
</dbReference>
<dbReference type="InterPro" id="IPR003593">
    <property type="entry name" value="AAA+_ATPase"/>
</dbReference>
<dbReference type="PRINTS" id="PR00300">
    <property type="entry name" value="CLPPROTEASEA"/>
</dbReference>
<evidence type="ECO:0000313" key="16">
    <source>
        <dbReference type="Proteomes" id="UP000536835"/>
    </source>
</evidence>
<keyword evidence="13" id="KW-0346">Stress response</keyword>
<gene>
    <name evidence="13 15" type="primary">clpB</name>
    <name evidence="15" type="ORF">HK107_02540</name>
</gene>
<dbReference type="SUPFAM" id="SSF81923">
    <property type="entry name" value="Double Clp-N motif"/>
    <property type="match status" value="1"/>
</dbReference>
<evidence type="ECO:0000256" key="8">
    <source>
        <dbReference type="ARBA" id="ARBA00023186"/>
    </source>
</evidence>
<dbReference type="SMART" id="SM01086">
    <property type="entry name" value="ClpB_D2-small"/>
    <property type="match status" value="1"/>
</dbReference>
<evidence type="ECO:0000256" key="5">
    <source>
        <dbReference type="ARBA" id="ARBA00022741"/>
    </source>
</evidence>
<dbReference type="FunFam" id="3.40.50.300:FF:000120">
    <property type="entry name" value="ATP-dependent chaperone ClpB"/>
    <property type="match status" value="1"/>
</dbReference>
<dbReference type="GO" id="GO:0005737">
    <property type="term" value="C:cytoplasm"/>
    <property type="evidence" value="ECO:0007669"/>
    <property type="project" value="UniProtKB-SubCell"/>
</dbReference>
<keyword evidence="5 12" id="KW-0547">Nucleotide-binding</keyword>
<comment type="function">
    <text evidence="9">Part of a stress-induced multi-chaperone system, it is involved in the recovery of the cell from heat-induced damage, in cooperation with DnaK, DnaJ and GrpE. Acts before DnaK, in the processing of protein aggregates. Protein binding stimulates the ATPase activity; ATP hydrolysis unfolds the denatured protein aggregates, which probably helps expose new hydrophobic binding sites on the surface of ClpB-bound aggregates, contributing to the solubilization and refolding of denatured protein aggregates by DnaK.</text>
</comment>
<evidence type="ECO:0000256" key="6">
    <source>
        <dbReference type="ARBA" id="ARBA00022840"/>
    </source>
</evidence>
<dbReference type="FunFam" id="3.40.50.300:FF:000010">
    <property type="entry name" value="Chaperone clpB 1, putative"/>
    <property type="match status" value="1"/>
</dbReference>
<sequence>MQFENFTDRARGLIQAAQTIAVRESHQQITPHHLLKAMLDDSEGLASNLIRRAGGDPAIALQLSDQALSKLPSVEGEGAQTYLAQDLAKVLTRAKEIAKKAGDSFVTAERILVALGMEGSAKDALAKAKASPQALNTAINEIRKGRTADSASAEQAYDALKRYAADLTARAREGKLDPIIGRDEEIRRAMQILSRRTKNNPVLIGEPGVGKTAIAEGLALRIVDGDVPESLKDKQLLSLDMGALIAGAKYRGEFEERLKAVLQEVEAAEGGIILFIDEMHTLVGAGKSDGAMDASNLLKPALARGELHCVGATTLDEYRKHVEKDAALARRFQAVFVSEPTVEDTVSILRGLKEKYELHHGVRISDGAIVAASTLSNRYITDRFLPDKAIDLVDEAASRLRMAVDSKPEELDNLDRQIIQMKIEREALLKEEDDASKDRLQTLEIELADMEQRSAELTAQWEGERAALASSTELKEQLDRMRAELADAERTGDLARASELKYGRIPQVEKELETAQNADPGDLVQEVVDAEAVAQVVSKWTGIPVDKMLEGEREKLLKMEDALHKRVVGQDEAVVAVASAVRRARAGLQDPNRPLGSFLFLGPTGVGKTELTKALAAFLFDDDTAIQRIDMSEYMEKHAVSRLVGAPPGYVGYEEGGVLTEAVRRRPYQVVLFDEVEKAHPDVFNILLQVLDEGRLTDSQGRVVDFRNTLIILTSNLGSEFMTGLAEDQEVELVRPQVMDAVRGAFRPEFLNRLDEIILFSRLKRAQMGAIVDIQMARLEKLLVERKITIDLQEGAREWLAEAGYDPAFGARPLKRVIQKAVQDPLAERILSGEVKDGMGLLIDADENGLTLNGKPLAGREAFRLGGSSPLSGAPEGQMLN</sequence>
<dbReference type="FunFam" id="3.40.50.300:FF:000025">
    <property type="entry name" value="ATP-dependent Clp protease subunit"/>
    <property type="match status" value="1"/>
</dbReference>
<evidence type="ECO:0000256" key="4">
    <source>
        <dbReference type="ARBA" id="ARBA00022737"/>
    </source>
</evidence>
<feature type="domain" description="Clp R" evidence="14">
    <location>
        <begin position="3"/>
        <end position="145"/>
    </location>
</feature>
<dbReference type="Pfam" id="PF10431">
    <property type="entry name" value="ClpB_D2-small"/>
    <property type="match status" value="1"/>
</dbReference>
<reference evidence="15 16" key="1">
    <citation type="submission" date="2020-05" db="EMBL/GenBank/DDBJ databases">
        <title>Parvularcula mediterraneae sp. nov., isolated from polypropylene straw from shallow seawater of the seashore of Laganas in Zakynthos island, Greece.</title>
        <authorList>
            <person name="Szabo I."/>
            <person name="Al-Omari J."/>
            <person name="Rado J."/>
            <person name="Szerdahelyi G.S."/>
        </authorList>
    </citation>
    <scope>NUCLEOTIDE SEQUENCE [LARGE SCALE GENOMIC DNA]</scope>
    <source>
        <strain evidence="15 16">ZS-1/3</strain>
    </source>
</reference>
<dbReference type="InterPro" id="IPR019489">
    <property type="entry name" value="Clp_ATPase_C"/>
</dbReference>
<evidence type="ECO:0000256" key="12">
    <source>
        <dbReference type="RuleBase" id="RU004432"/>
    </source>
</evidence>
<dbReference type="PROSITE" id="PS00870">
    <property type="entry name" value="CLPAB_1"/>
    <property type="match status" value="1"/>
</dbReference>
<dbReference type="Pfam" id="PF00004">
    <property type="entry name" value="AAA"/>
    <property type="match status" value="1"/>
</dbReference>
<accession>A0A7Y3W481</accession>
<evidence type="ECO:0000259" key="14">
    <source>
        <dbReference type="PROSITE" id="PS51903"/>
    </source>
</evidence>
<keyword evidence="6 12" id="KW-0067">ATP-binding</keyword>
<dbReference type="InterPro" id="IPR001270">
    <property type="entry name" value="ClpA/B"/>
</dbReference>
<keyword evidence="8 12" id="KW-0143">Chaperone</keyword>
<dbReference type="Pfam" id="PF07724">
    <property type="entry name" value="AAA_2"/>
    <property type="match status" value="1"/>
</dbReference>
<evidence type="ECO:0000256" key="10">
    <source>
        <dbReference type="ARBA" id="ARBA00026057"/>
    </source>
</evidence>
<evidence type="ECO:0000313" key="15">
    <source>
        <dbReference type="EMBL" id="NNU15203.1"/>
    </source>
</evidence>
<dbReference type="Pfam" id="PF17871">
    <property type="entry name" value="AAA_lid_9"/>
    <property type="match status" value="1"/>
</dbReference>
<dbReference type="InterPro" id="IPR028299">
    <property type="entry name" value="ClpA/B_CS2"/>
</dbReference>
<protein>
    <recommendedName>
        <fullName evidence="3 13">Chaperone protein ClpB</fullName>
    </recommendedName>
</protein>
<comment type="similarity">
    <text evidence="2 12">Belongs to the ClpA/ClpB family.</text>
</comment>
<organism evidence="15 16">
    <name type="scientific">Parvularcula mediterranea</name>
    <dbReference type="NCBI Taxonomy" id="2732508"/>
    <lineage>
        <taxon>Bacteria</taxon>
        <taxon>Pseudomonadati</taxon>
        <taxon>Pseudomonadota</taxon>
        <taxon>Alphaproteobacteria</taxon>
        <taxon>Parvularculales</taxon>
        <taxon>Parvularculaceae</taxon>
        <taxon>Parvularcula</taxon>
    </lineage>
</organism>
<dbReference type="PROSITE" id="PS00871">
    <property type="entry name" value="CLPAB_2"/>
    <property type="match status" value="1"/>
</dbReference>
<comment type="subunit">
    <text evidence="10">Homohexamer. The oligomerization is ATP-dependent.</text>
</comment>
<dbReference type="Pfam" id="PF02861">
    <property type="entry name" value="Clp_N"/>
    <property type="match status" value="1"/>
</dbReference>
<evidence type="ECO:0000256" key="1">
    <source>
        <dbReference type="ARBA" id="ARBA00004496"/>
    </source>
</evidence>
<dbReference type="AlphaFoldDB" id="A0A7Y3W481"/>
<name>A0A7Y3W481_9PROT</name>